<dbReference type="InterPro" id="IPR007627">
    <property type="entry name" value="RNA_pol_sigma70_r2"/>
</dbReference>
<dbReference type="GO" id="GO:0016987">
    <property type="term" value="F:sigma factor activity"/>
    <property type="evidence" value="ECO:0007669"/>
    <property type="project" value="UniProtKB-KW"/>
</dbReference>
<proteinExistence type="inferred from homology"/>
<dbReference type="InterPro" id="IPR013324">
    <property type="entry name" value="RNA_pol_sigma_r3/r4-like"/>
</dbReference>
<keyword evidence="9" id="KW-1185">Reference proteome</keyword>
<feature type="domain" description="RNA polymerase sigma factor 70 region 4 type 2" evidence="7">
    <location>
        <begin position="119"/>
        <end position="169"/>
    </location>
</feature>
<dbReference type="GO" id="GO:0003677">
    <property type="term" value="F:DNA binding"/>
    <property type="evidence" value="ECO:0007669"/>
    <property type="project" value="UniProtKB-KW"/>
</dbReference>
<keyword evidence="2" id="KW-0805">Transcription regulation</keyword>
<dbReference type="EMBL" id="CP036276">
    <property type="protein sequence ID" value="QDU42378.1"/>
    <property type="molecule type" value="Genomic_DNA"/>
</dbReference>
<keyword evidence="3" id="KW-0731">Sigma factor</keyword>
<comment type="similarity">
    <text evidence="1">Belongs to the sigma-70 factor family. ECF subfamily.</text>
</comment>
<reference evidence="8 9" key="1">
    <citation type="submission" date="2019-02" db="EMBL/GenBank/DDBJ databases">
        <title>Deep-cultivation of Planctomycetes and their phenomic and genomic characterization uncovers novel biology.</title>
        <authorList>
            <person name="Wiegand S."/>
            <person name="Jogler M."/>
            <person name="Boedeker C."/>
            <person name="Pinto D."/>
            <person name="Vollmers J."/>
            <person name="Rivas-Marin E."/>
            <person name="Kohn T."/>
            <person name="Peeters S.H."/>
            <person name="Heuer A."/>
            <person name="Rast P."/>
            <person name="Oberbeckmann S."/>
            <person name="Bunk B."/>
            <person name="Jeske O."/>
            <person name="Meyerdierks A."/>
            <person name="Storesund J.E."/>
            <person name="Kallscheuer N."/>
            <person name="Luecker S."/>
            <person name="Lage O.M."/>
            <person name="Pohl T."/>
            <person name="Merkel B.J."/>
            <person name="Hornburger P."/>
            <person name="Mueller R.-W."/>
            <person name="Bruemmer F."/>
            <person name="Labrenz M."/>
            <person name="Spormann A.M."/>
            <person name="Op den Camp H."/>
            <person name="Overmann J."/>
            <person name="Amann R."/>
            <person name="Jetten M.S.M."/>
            <person name="Mascher T."/>
            <person name="Medema M.H."/>
            <person name="Devos D.P."/>
            <person name="Kaster A.-K."/>
            <person name="Ovreas L."/>
            <person name="Rohde M."/>
            <person name="Galperin M.Y."/>
            <person name="Jogler C."/>
        </authorList>
    </citation>
    <scope>NUCLEOTIDE SEQUENCE [LARGE SCALE GENOMIC DNA]</scope>
    <source>
        <strain evidence="8 9">Mal52</strain>
    </source>
</reference>
<dbReference type="InterPro" id="IPR036388">
    <property type="entry name" value="WH-like_DNA-bd_sf"/>
</dbReference>
<accession>A0A517ZIS1</accession>
<evidence type="ECO:0000256" key="4">
    <source>
        <dbReference type="ARBA" id="ARBA00023125"/>
    </source>
</evidence>
<dbReference type="NCBIfam" id="TIGR02937">
    <property type="entry name" value="sigma70-ECF"/>
    <property type="match status" value="1"/>
</dbReference>
<evidence type="ECO:0000313" key="9">
    <source>
        <dbReference type="Proteomes" id="UP000319383"/>
    </source>
</evidence>
<evidence type="ECO:0000256" key="5">
    <source>
        <dbReference type="ARBA" id="ARBA00023163"/>
    </source>
</evidence>
<dbReference type="SUPFAM" id="SSF88659">
    <property type="entry name" value="Sigma3 and sigma4 domains of RNA polymerase sigma factors"/>
    <property type="match status" value="1"/>
</dbReference>
<evidence type="ECO:0000256" key="1">
    <source>
        <dbReference type="ARBA" id="ARBA00010641"/>
    </source>
</evidence>
<evidence type="ECO:0000259" key="7">
    <source>
        <dbReference type="Pfam" id="PF08281"/>
    </source>
</evidence>
<name>A0A517ZIS1_9PLAN</name>
<feature type="domain" description="RNA polymerase sigma-70 region 2" evidence="6">
    <location>
        <begin position="31"/>
        <end position="93"/>
    </location>
</feature>
<dbReference type="InterPro" id="IPR013325">
    <property type="entry name" value="RNA_pol_sigma_r2"/>
</dbReference>
<dbReference type="InterPro" id="IPR014284">
    <property type="entry name" value="RNA_pol_sigma-70_dom"/>
</dbReference>
<dbReference type="PANTHER" id="PTHR43133:SF8">
    <property type="entry name" value="RNA POLYMERASE SIGMA FACTOR HI_1459-RELATED"/>
    <property type="match status" value="1"/>
</dbReference>
<organism evidence="8 9">
    <name type="scientific">Symmachiella dynata</name>
    <dbReference type="NCBI Taxonomy" id="2527995"/>
    <lineage>
        <taxon>Bacteria</taxon>
        <taxon>Pseudomonadati</taxon>
        <taxon>Planctomycetota</taxon>
        <taxon>Planctomycetia</taxon>
        <taxon>Planctomycetales</taxon>
        <taxon>Planctomycetaceae</taxon>
        <taxon>Symmachiella</taxon>
    </lineage>
</organism>
<dbReference type="GO" id="GO:0006352">
    <property type="term" value="P:DNA-templated transcription initiation"/>
    <property type="evidence" value="ECO:0007669"/>
    <property type="project" value="InterPro"/>
</dbReference>
<evidence type="ECO:0000313" key="8">
    <source>
        <dbReference type="EMBL" id="QDU42378.1"/>
    </source>
</evidence>
<dbReference type="RefSeq" id="WP_145374434.1">
    <property type="nucleotide sequence ID" value="NZ_CP036276.1"/>
</dbReference>
<dbReference type="InterPro" id="IPR013249">
    <property type="entry name" value="RNA_pol_sigma70_r4_t2"/>
</dbReference>
<gene>
    <name evidence="8" type="primary">sigW_1</name>
    <name evidence="8" type="ORF">Mal52_08380</name>
</gene>
<sequence>MNEQQEWAIAQGLRAGDPEAWRTFYDTFCERVWRTAARRVGANSADVADVVQETFLAAARSAGQFDPERGPLWAWLTGILRNQVALQFRKKQRHQRIRELGVPSGQDRHEQQRAELAALVREALTELNDDYGSLLTAKYLDEETVEEIAASEQTTTTAVRSKLARARRAFRDAYDQLTTDSPVTNTGQNHDK</sequence>
<dbReference type="Pfam" id="PF08281">
    <property type="entry name" value="Sigma70_r4_2"/>
    <property type="match status" value="1"/>
</dbReference>
<dbReference type="AlphaFoldDB" id="A0A517ZIS1"/>
<dbReference type="InterPro" id="IPR039425">
    <property type="entry name" value="RNA_pol_sigma-70-like"/>
</dbReference>
<dbReference type="KEGG" id="sdyn:Mal52_08380"/>
<dbReference type="Pfam" id="PF04542">
    <property type="entry name" value="Sigma70_r2"/>
    <property type="match status" value="1"/>
</dbReference>
<evidence type="ECO:0000256" key="2">
    <source>
        <dbReference type="ARBA" id="ARBA00023015"/>
    </source>
</evidence>
<evidence type="ECO:0000259" key="6">
    <source>
        <dbReference type="Pfam" id="PF04542"/>
    </source>
</evidence>
<dbReference type="PANTHER" id="PTHR43133">
    <property type="entry name" value="RNA POLYMERASE ECF-TYPE SIGMA FACTO"/>
    <property type="match status" value="1"/>
</dbReference>
<dbReference type="Proteomes" id="UP000319383">
    <property type="component" value="Chromosome"/>
</dbReference>
<evidence type="ECO:0000256" key="3">
    <source>
        <dbReference type="ARBA" id="ARBA00023082"/>
    </source>
</evidence>
<dbReference type="Gene3D" id="1.10.1740.10">
    <property type="match status" value="1"/>
</dbReference>
<keyword evidence="4" id="KW-0238">DNA-binding</keyword>
<protein>
    <submittedName>
        <fullName evidence="8">ECF RNA polymerase sigma factor SigW</fullName>
    </submittedName>
</protein>
<keyword evidence="5" id="KW-0804">Transcription</keyword>
<dbReference type="Gene3D" id="1.10.10.10">
    <property type="entry name" value="Winged helix-like DNA-binding domain superfamily/Winged helix DNA-binding domain"/>
    <property type="match status" value="1"/>
</dbReference>
<dbReference type="SUPFAM" id="SSF88946">
    <property type="entry name" value="Sigma2 domain of RNA polymerase sigma factors"/>
    <property type="match status" value="1"/>
</dbReference>